<accession>A0ABU1NMS0</accession>
<name>A0ABU1NMS0_9BURK</name>
<gene>
    <name evidence="1" type="ORF">J2739_005521</name>
</gene>
<comment type="caution">
    <text evidence="1">The sequence shown here is derived from an EMBL/GenBank/DDBJ whole genome shotgun (WGS) entry which is preliminary data.</text>
</comment>
<dbReference type="RefSeq" id="WP_309907643.1">
    <property type="nucleotide sequence ID" value="NZ_JAVDRF010000022.1"/>
</dbReference>
<proteinExistence type="predicted"/>
<sequence>MSQDVSPSDADRARSVVSEHPLWAEASAHAYCKSDIFGSQKSLIERARLTDEERVVLRAALADADSVLVVSYFTADKTPEPLSGGGKLYGFLVHPHTFELLHAGEGTWRS</sequence>
<protein>
    <submittedName>
        <fullName evidence="1">Uncharacterized protein</fullName>
    </submittedName>
</protein>
<keyword evidence="2" id="KW-1185">Reference proteome</keyword>
<evidence type="ECO:0000313" key="1">
    <source>
        <dbReference type="EMBL" id="MDR6539719.1"/>
    </source>
</evidence>
<organism evidence="1 2">
    <name type="scientific">Variovorax soli</name>
    <dbReference type="NCBI Taxonomy" id="376815"/>
    <lineage>
        <taxon>Bacteria</taxon>
        <taxon>Pseudomonadati</taxon>
        <taxon>Pseudomonadota</taxon>
        <taxon>Betaproteobacteria</taxon>
        <taxon>Burkholderiales</taxon>
        <taxon>Comamonadaceae</taxon>
        <taxon>Variovorax</taxon>
    </lineage>
</organism>
<dbReference type="Proteomes" id="UP001184230">
    <property type="component" value="Unassembled WGS sequence"/>
</dbReference>
<dbReference type="EMBL" id="JAVDRF010000022">
    <property type="protein sequence ID" value="MDR6539719.1"/>
    <property type="molecule type" value="Genomic_DNA"/>
</dbReference>
<reference evidence="1 2" key="1">
    <citation type="submission" date="2023-07" db="EMBL/GenBank/DDBJ databases">
        <title>Sorghum-associated microbial communities from plants grown in Nebraska, USA.</title>
        <authorList>
            <person name="Schachtman D."/>
        </authorList>
    </citation>
    <scope>NUCLEOTIDE SEQUENCE [LARGE SCALE GENOMIC DNA]</scope>
    <source>
        <strain evidence="1 2">DS1781</strain>
    </source>
</reference>
<evidence type="ECO:0000313" key="2">
    <source>
        <dbReference type="Proteomes" id="UP001184230"/>
    </source>
</evidence>